<dbReference type="Proteomes" id="UP000186817">
    <property type="component" value="Unassembled WGS sequence"/>
</dbReference>
<sequence>MTLLSQTWAAGENAEGIMISELRRFYGNPLAETIEALDPYSHAASAQMRLFASPMIGGSLSPAGAQRLCRGFYDDGYVHNGQRADPNSPGLEGHTALMYMVIAGNVPTIQAEEPQSLHSTSKSTGRGTQTFCELSDS</sequence>
<protein>
    <submittedName>
        <fullName evidence="2">Uncharacterized protein</fullName>
    </submittedName>
</protein>
<evidence type="ECO:0000313" key="3">
    <source>
        <dbReference type="Proteomes" id="UP000186817"/>
    </source>
</evidence>
<name>A0A1Q9EDC7_SYMMI</name>
<evidence type="ECO:0000313" key="2">
    <source>
        <dbReference type="EMBL" id="OLQ05440.1"/>
    </source>
</evidence>
<evidence type="ECO:0000256" key="1">
    <source>
        <dbReference type="SAM" id="MobiDB-lite"/>
    </source>
</evidence>
<feature type="compositionally biased region" description="Polar residues" evidence="1">
    <location>
        <begin position="116"/>
        <end position="137"/>
    </location>
</feature>
<organism evidence="2 3">
    <name type="scientific">Symbiodinium microadriaticum</name>
    <name type="common">Dinoflagellate</name>
    <name type="synonym">Zooxanthella microadriatica</name>
    <dbReference type="NCBI Taxonomy" id="2951"/>
    <lineage>
        <taxon>Eukaryota</taxon>
        <taxon>Sar</taxon>
        <taxon>Alveolata</taxon>
        <taxon>Dinophyceae</taxon>
        <taxon>Suessiales</taxon>
        <taxon>Symbiodiniaceae</taxon>
        <taxon>Symbiodinium</taxon>
    </lineage>
</organism>
<keyword evidence="3" id="KW-1185">Reference proteome</keyword>
<dbReference type="AlphaFoldDB" id="A0A1Q9EDC7"/>
<dbReference type="OrthoDB" id="10371749at2759"/>
<dbReference type="EMBL" id="LSRX01000185">
    <property type="protein sequence ID" value="OLQ05440.1"/>
    <property type="molecule type" value="Genomic_DNA"/>
</dbReference>
<accession>A0A1Q9EDC7</accession>
<feature type="region of interest" description="Disordered" evidence="1">
    <location>
        <begin position="113"/>
        <end position="137"/>
    </location>
</feature>
<comment type="caution">
    <text evidence="2">The sequence shown here is derived from an EMBL/GenBank/DDBJ whole genome shotgun (WGS) entry which is preliminary data.</text>
</comment>
<reference evidence="2 3" key="1">
    <citation type="submission" date="2016-02" db="EMBL/GenBank/DDBJ databases">
        <title>Genome analysis of coral dinoflagellate symbionts highlights evolutionary adaptations to a symbiotic lifestyle.</title>
        <authorList>
            <person name="Aranda M."/>
            <person name="Li Y."/>
            <person name="Liew Y.J."/>
            <person name="Baumgarten S."/>
            <person name="Simakov O."/>
            <person name="Wilson M."/>
            <person name="Piel J."/>
            <person name="Ashoor H."/>
            <person name="Bougouffa S."/>
            <person name="Bajic V.B."/>
            <person name="Ryu T."/>
            <person name="Ravasi T."/>
            <person name="Bayer T."/>
            <person name="Micklem G."/>
            <person name="Kim H."/>
            <person name="Bhak J."/>
            <person name="Lajeunesse T.C."/>
            <person name="Voolstra C.R."/>
        </authorList>
    </citation>
    <scope>NUCLEOTIDE SEQUENCE [LARGE SCALE GENOMIC DNA]</scope>
    <source>
        <strain evidence="2 3">CCMP2467</strain>
    </source>
</reference>
<gene>
    <name evidence="2" type="ORF">AK812_SmicGene11378</name>
</gene>
<proteinExistence type="predicted"/>